<evidence type="ECO:0000313" key="5">
    <source>
        <dbReference type="EMBL" id="CAK7218723.1"/>
    </source>
</evidence>
<evidence type="ECO:0000256" key="1">
    <source>
        <dbReference type="ARBA" id="ARBA00023015"/>
    </source>
</evidence>
<dbReference type="CDD" id="cd12148">
    <property type="entry name" value="fungal_TF_MHR"/>
    <property type="match status" value="1"/>
</dbReference>
<comment type="caution">
    <text evidence="5">The sequence shown here is derived from an EMBL/GenBank/DDBJ whole genome shotgun (WGS) entry which is preliminary data.</text>
</comment>
<gene>
    <name evidence="5" type="ORF">SBRCBS47491_003607</name>
</gene>
<sequence>MVEKITGESSFTNDPSRGNIVENLVSLPENIHPPCMLPDRMTADVLIESYFANTISLIAIFNRHEFEAEVASCYTNPLRADSRFLCLLNLTMAIGLILATPEPGTVEDAIVRSIRDQTHDQAEIFFRSAKCLANPLDNIEETDFWSVQALSLITVYMLAASRRNTAYSFHGMAVRSAIAIGLHRNEAMVKLPPDEIELRCNIWKSLYVLDRFIAAALGRPTAISDNDCTDAALKDSVMPPLIAPIETSGLASSSAASHGSSSTTAGGSDPVDNNFGFDTTVRSCRIIGLILRKMYARRRVSSRVTLDIAKQCRVWQREIGDSLRWKRAVQSAEAVAAGQPPLLSRAQSIAILHVNLMYCHGVILLTRPFYLFLVQIDRRNPAYRREFGRFFQDISKNGSIKVSNSVVNDQSTGTESVVTSVSRITGVSGLAKLNGLGNRFSPLMRARSEKFAENCIVASYQTIAMIHQARTEKYLTQRDPFIV</sequence>
<proteinExistence type="predicted"/>
<accession>A0ABP0BGP4</accession>
<dbReference type="Pfam" id="PF04082">
    <property type="entry name" value="Fungal_trans"/>
    <property type="match status" value="1"/>
</dbReference>
<dbReference type="Proteomes" id="UP001642406">
    <property type="component" value="Unassembled WGS sequence"/>
</dbReference>
<evidence type="ECO:0000256" key="2">
    <source>
        <dbReference type="ARBA" id="ARBA00023163"/>
    </source>
</evidence>
<dbReference type="InterPro" id="IPR007219">
    <property type="entry name" value="XnlR_reg_dom"/>
</dbReference>
<name>A0ABP0BGP4_9PEZI</name>
<feature type="domain" description="Xylanolytic transcriptional activator regulatory" evidence="4">
    <location>
        <begin position="166"/>
        <end position="236"/>
    </location>
</feature>
<reference evidence="5 6" key="1">
    <citation type="submission" date="2024-01" db="EMBL/GenBank/DDBJ databases">
        <authorList>
            <person name="Allen C."/>
            <person name="Tagirdzhanova G."/>
        </authorList>
    </citation>
    <scope>NUCLEOTIDE SEQUENCE [LARGE SCALE GENOMIC DNA]</scope>
</reference>
<keyword evidence="2" id="KW-0804">Transcription</keyword>
<organism evidence="5 6">
    <name type="scientific">Sporothrix bragantina</name>
    <dbReference type="NCBI Taxonomy" id="671064"/>
    <lineage>
        <taxon>Eukaryota</taxon>
        <taxon>Fungi</taxon>
        <taxon>Dikarya</taxon>
        <taxon>Ascomycota</taxon>
        <taxon>Pezizomycotina</taxon>
        <taxon>Sordariomycetes</taxon>
        <taxon>Sordariomycetidae</taxon>
        <taxon>Ophiostomatales</taxon>
        <taxon>Ophiostomataceae</taxon>
        <taxon>Sporothrix</taxon>
    </lineage>
</organism>
<dbReference type="EMBL" id="CAWUHC010000024">
    <property type="protein sequence ID" value="CAK7218723.1"/>
    <property type="molecule type" value="Genomic_DNA"/>
</dbReference>
<evidence type="ECO:0000256" key="3">
    <source>
        <dbReference type="ARBA" id="ARBA00023242"/>
    </source>
</evidence>
<evidence type="ECO:0000313" key="6">
    <source>
        <dbReference type="Proteomes" id="UP001642406"/>
    </source>
</evidence>
<evidence type="ECO:0000259" key="4">
    <source>
        <dbReference type="SMART" id="SM00906"/>
    </source>
</evidence>
<protein>
    <recommendedName>
        <fullName evidence="4">Xylanolytic transcriptional activator regulatory domain-containing protein</fullName>
    </recommendedName>
</protein>
<keyword evidence="3" id="KW-0539">Nucleus</keyword>
<dbReference type="SMART" id="SM00906">
    <property type="entry name" value="Fungal_trans"/>
    <property type="match status" value="1"/>
</dbReference>
<dbReference type="PANTHER" id="PTHR47424:SF9">
    <property type="entry name" value="TAH-2"/>
    <property type="match status" value="1"/>
</dbReference>
<keyword evidence="6" id="KW-1185">Reference proteome</keyword>
<keyword evidence="1" id="KW-0805">Transcription regulation</keyword>
<dbReference type="PANTHER" id="PTHR47424">
    <property type="entry name" value="REGULATORY PROTEIN GAL4"/>
    <property type="match status" value="1"/>
</dbReference>
<dbReference type="InterPro" id="IPR051127">
    <property type="entry name" value="Fungal_SecMet_Regulators"/>
</dbReference>